<keyword evidence="1" id="KW-0812">Transmembrane</keyword>
<sequence length="157" mass="18032">MARSSSRQAERLKYFLFVLFFQSFGSAYVAKEEFAPELYSLEIKSVKENADSRQVTFEVRGRNLQSTTQIKATKAKAEKDSVCEDFDTNFNFSLIENSESTKAQYLLTVPKSAKGVIYFCLPRQVRENSALVPPIFKGDFIRWYHQGPDLTYNLPSE</sequence>
<dbReference type="OrthoDB" id="5353557at2759"/>
<feature type="transmembrane region" description="Helical" evidence="1">
    <location>
        <begin position="12"/>
        <end position="30"/>
    </location>
</feature>
<proteinExistence type="predicted"/>
<reference evidence="2" key="1">
    <citation type="submission" date="2022-03" db="EMBL/GenBank/DDBJ databases">
        <authorList>
            <person name="Sayadi A."/>
        </authorList>
    </citation>
    <scope>NUCLEOTIDE SEQUENCE</scope>
</reference>
<dbReference type="EMBL" id="CAKOFQ010006894">
    <property type="protein sequence ID" value="CAH1980386.1"/>
    <property type="molecule type" value="Genomic_DNA"/>
</dbReference>
<keyword evidence="1" id="KW-1133">Transmembrane helix</keyword>
<dbReference type="AlphaFoldDB" id="A0A9P0KTY3"/>
<name>A0A9P0KTY3_ACAOB</name>
<evidence type="ECO:0000313" key="3">
    <source>
        <dbReference type="Proteomes" id="UP001152888"/>
    </source>
</evidence>
<evidence type="ECO:0000313" key="2">
    <source>
        <dbReference type="EMBL" id="CAH1980386.1"/>
    </source>
</evidence>
<protein>
    <submittedName>
        <fullName evidence="2">Uncharacterized protein</fullName>
    </submittedName>
</protein>
<organism evidence="2 3">
    <name type="scientific">Acanthoscelides obtectus</name>
    <name type="common">Bean weevil</name>
    <name type="synonym">Bruchus obtectus</name>
    <dbReference type="NCBI Taxonomy" id="200917"/>
    <lineage>
        <taxon>Eukaryota</taxon>
        <taxon>Metazoa</taxon>
        <taxon>Ecdysozoa</taxon>
        <taxon>Arthropoda</taxon>
        <taxon>Hexapoda</taxon>
        <taxon>Insecta</taxon>
        <taxon>Pterygota</taxon>
        <taxon>Neoptera</taxon>
        <taxon>Endopterygota</taxon>
        <taxon>Coleoptera</taxon>
        <taxon>Polyphaga</taxon>
        <taxon>Cucujiformia</taxon>
        <taxon>Chrysomeloidea</taxon>
        <taxon>Chrysomelidae</taxon>
        <taxon>Bruchinae</taxon>
        <taxon>Bruchini</taxon>
        <taxon>Acanthoscelides</taxon>
    </lineage>
</organism>
<gene>
    <name evidence="2" type="ORF">ACAOBT_LOCUS13953</name>
</gene>
<accession>A0A9P0KTY3</accession>
<evidence type="ECO:0000256" key="1">
    <source>
        <dbReference type="SAM" id="Phobius"/>
    </source>
</evidence>
<comment type="caution">
    <text evidence="2">The sequence shown here is derived from an EMBL/GenBank/DDBJ whole genome shotgun (WGS) entry which is preliminary data.</text>
</comment>
<keyword evidence="3" id="KW-1185">Reference proteome</keyword>
<keyword evidence="1" id="KW-0472">Membrane</keyword>
<dbReference type="Proteomes" id="UP001152888">
    <property type="component" value="Unassembled WGS sequence"/>
</dbReference>